<evidence type="ECO:0000313" key="4">
    <source>
        <dbReference type="EMBL" id="MBO0344708.1"/>
    </source>
</evidence>
<dbReference type="InterPro" id="IPR016181">
    <property type="entry name" value="Acyl_CoA_acyltransferase"/>
</dbReference>
<keyword evidence="1" id="KW-0808">Transferase</keyword>
<accession>A0A939J8U3</accession>
<dbReference type="EMBL" id="JAFLNF010000002">
    <property type="protein sequence ID" value="MBO0344708.1"/>
    <property type="molecule type" value="Genomic_DNA"/>
</dbReference>
<evidence type="ECO:0000256" key="1">
    <source>
        <dbReference type="ARBA" id="ARBA00022679"/>
    </source>
</evidence>
<dbReference type="SUPFAM" id="SSF55729">
    <property type="entry name" value="Acyl-CoA N-acyltransferases (Nat)"/>
    <property type="match status" value="1"/>
</dbReference>
<dbReference type="Gene3D" id="3.40.630.30">
    <property type="match status" value="1"/>
</dbReference>
<dbReference type="PANTHER" id="PTHR43877:SF2">
    <property type="entry name" value="AMINOALKYLPHOSPHONATE N-ACETYLTRANSFERASE-RELATED"/>
    <property type="match status" value="1"/>
</dbReference>
<protein>
    <submittedName>
        <fullName evidence="4">GNAT family N-acetyltransferase</fullName>
    </submittedName>
</protein>
<reference evidence="4" key="1">
    <citation type="submission" date="2021-03" db="EMBL/GenBank/DDBJ databases">
        <title>Roseibium sp. CAU 1637 isolated from Incheon.</title>
        <authorList>
            <person name="Kim W."/>
        </authorList>
    </citation>
    <scope>NUCLEOTIDE SEQUENCE</scope>
    <source>
        <strain evidence="4">CAU 1637</strain>
    </source>
</reference>
<keyword evidence="2" id="KW-0012">Acyltransferase</keyword>
<dbReference type="Proteomes" id="UP000664779">
    <property type="component" value="Unassembled WGS sequence"/>
</dbReference>
<dbReference type="PANTHER" id="PTHR43877">
    <property type="entry name" value="AMINOALKYLPHOSPHONATE N-ACETYLTRANSFERASE-RELATED-RELATED"/>
    <property type="match status" value="1"/>
</dbReference>
<comment type="caution">
    <text evidence="4">The sequence shown here is derived from an EMBL/GenBank/DDBJ whole genome shotgun (WGS) entry which is preliminary data.</text>
</comment>
<evidence type="ECO:0000259" key="3">
    <source>
        <dbReference type="PROSITE" id="PS51186"/>
    </source>
</evidence>
<evidence type="ECO:0000313" key="5">
    <source>
        <dbReference type="Proteomes" id="UP000664779"/>
    </source>
</evidence>
<dbReference type="InterPro" id="IPR000182">
    <property type="entry name" value="GNAT_dom"/>
</dbReference>
<sequence length="160" mass="17424">MRPSKGCLRSSISIVKARPEHLLAILELLAAGAAGARVGRDSLDKDAYRDSFAAMLAAPEMEVFVALDAEGTVLGTYQIHFLKGLAYNGRPRAEVESVHTRADSRGMGIGGQMMAHAEELARAANACILQLTSNKVRIDAHRFYDRLGFEQSHLGFKKLL</sequence>
<dbReference type="AlphaFoldDB" id="A0A939J8U3"/>
<dbReference type="InterPro" id="IPR050832">
    <property type="entry name" value="Bact_Acetyltransf"/>
</dbReference>
<dbReference type="RefSeq" id="WP_206938851.1">
    <property type="nucleotide sequence ID" value="NZ_JAFLNF010000002.1"/>
</dbReference>
<evidence type="ECO:0000256" key="2">
    <source>
        <dbReference type="ARBA" id="ARBA00023315"/>
    </source>
</evidence>
<feature type="domain" description="N-acetyltransferase" evidence="3">
    <location>
        <begin position="12"/>
        <end position="160"/>
    </location>
</feature>
<dbReference type="CDD" id="cd04301">
    <property type="entry name" value="NAT_SF"/>
    <property type="match status" value="1"/>
</dbReference>
<dbReference type="GO" id="GO:0016747">
    <property type="term" value="F:acyltransferase activity, transferring groups other than amino-acyl groups"/>
    <property type="evidence" value="ECO:0007669"/>
    <property type="project" value="InterPro"/>
</dbReference>
<dbReference type="Pfam" id="PF00583">
    <property type="entry name" value="Acetyltransf_1"/>
    <property type="match status" value="1"/>
</dbReference>
<dbReference type="PROSITE" id="PS51186">
    <property type="entry name" value="GNAT"/>
    <property type="match status" value="1"/>
</dbReference>
<keyword evidence="5" id="KW-1185">Reference proteome</keyword>
<proteinExistence type="predicted"/>
<organism evidence="4 5">
    <name type="scientific">Roseibium limicola</name>
    <dbReference type="NCBI Taxonomy" id="2816037"/>
    <lineage>
        <taxon>Bacteria</taxon>
        <taxon>Pseudomonadati</taxon>
        <taxon>Pseudomonadota</taxon>
        <taxon>Alphaproteobacteria</taxon>
        <taxon>Hyphomicrobiales</taxon>
        <taxon>Stappiaceae</taxon>
        <taxon>Roseibium</taxon>
    </lineage>
</organism>
<name>A0A939J8U3_9HYPH</name>
<gene>
    <name evidence="4" type="ORF">J0X15_05720</name>
</gene>